<dbReference type="PATRIC" id="fig|1224164.3.peg.1899"/>
<dbReference type="AlphaFoldDB" id="W5Y226"/>
<dbReference type="KEGG" id="cvt:B843_09410"/>
<gene>
    <name evidence="1" type="ORF">B843_09410</name>
</gene>
<dbReference type="Proteomes" id="UP000019222">
    <property type="component" value="Chromosome"/>
</dbReference>
<dbReference type="HOGENOM" id="CLU_131983_1_1_11"/>
<organism evidence="1 2">
    <name type="scientific">Corynebacterium vitaeruminis DSM 20294</name>
    <dbReference type="NCBI Taxonomy" id="1224164"/>
    <lineage>
        <taxon>Bacteria</taxon>
        <taxon>Bacillati</taxon>
        <taxon>Actinomycetota</taxon>
        <taxon>Actinomycetes</taxon>
        <taxon>Mycobacteriales</taxon>
        <taxon>Corynebacteriaceae</taxon>
        <taxon>Corynebacterium</taxon>
    </lineage>
</organism>
<evidence type="ECO:0000313" key="2">
    <source>
        <dbReference type="Proteomes" id="UP000019222"/>
    </source>
</evidence>
<keyword evidence="2" id="KW-1185">Reference proteome</keyword>
<reference evidence="1 2" key="1">
    <citation type="submission" date="2013-02" db="EMBL/GenBank/DDBJ databases">
        <title>The complete genome sequence of Corynebacterium vitaeruminis DSM 20294.</title>
        <authorList>
            <person name="Ruckert C."/>
            <person name="Albersmeier A."/>
            <person name="Kalinowski J."/>
        </authorList>
    </citation>
    <scope>NUCLEOTIDE SEQUENCE [LARGE SCALE GENOMIC DNA]</scope>
    <source>
        <strain evidence="2">ATCC 10234</strain>
    </source>
</reference>
<protein>
    <submittedName>
        <fullName evidence="1">Uncharacterized protein</fullName>
    </submittedName>
</protein>
<sequence>MKEERIAVMRISGLPRRKRMAVEEAMVASLLSEPFDLIPGTDPLDWAECTRWSRNPRLAGCVDCRQVLNGTDEEFEALQARIDAIAGDGCAVEFEFMEQREAIAV</sequence>
<proteinExistence type="predicted"/>
<accession>W5Y226</accession>
<dbReference type="RefSeq" id="WP_025253279.1">
    <property type="nucleotide sequence ID" value="NZ_CP004353.1"/>
</dbReference>
<evidence type="ECO:0000313" key="1">
    <source>
        <dbReference type="EMBL" id="AHI23267.1"/>
    </source>
</evidence>
<dbReference type="EMBL" id="CP004353">
    <property type="protein sequence ID" value="AHI23267.1"/>
    <property type="molecule type" value="Genomic_DNA"/>
</dbReference>
<name>W5Y226_9CORY</name>